<sequence length="159" mass="17911">MVLFKLMYQSDPLFVSCASSYVSLKSRFIKAIHLLQVNLPASAEIKHLIPAEDMLKLIHAFVPSTVDYRNNQCHITPVLHCLHRFPIKWRIVFTIGLVAFAPLGPVYVEELLISHVLARPLCSSESGILKVPRVTLKSYGSCVFFHTTPTVWNSLPIIV</sequence>
<dbReference type="EMBL" id="CM004482">
    <property type="protein sequence ID" value="OCT64119.1"/>
    <property type="molecule type" value="Genomic_DNA"/>
</dbReference>
<evidence type="ECO:0000313" key="1">
    <source>
        <dbReference type="EMBL" id="OCT64119.1"/>
    </source>
</evidence>
<evidence type="ECO:0000313" key="2">
    <source>
        <dbReference type="Proteomes" id="UP000694892"/>
    </source>
</evidence>
<dbReference type="AlphaFoldDB" id="A0A974C0B2"/>
<protein>
    <submittedName>
        <fullName evidence="1">Uncharacterized protein</fullName>
    </submittedName>
</protein>
<organism evidence="1 2">
    <name type="scientific">Xenopus laevis</name>
    <name type="common">African clawed frog</name>
    <dbReference type="NCBI Taxonomy" id="8355"/>
    <lineage>
        <taxon>Eukaryota</taxon>
        <taxon>Metazoa</taxon>
        <taxon>Chordata</taxon>
        <taxon>Craniata</taxon>
        <taxon>Vertebrata</taxon>
        <taxon>Euteleostomi</taxon>
        <taxon>Amphibia</taxon>
        <taxon>Batrachia</taxon>
        <taxon>Anura</taxon>
        <taxon>Pipoidea</taxon>
        <taxon>Pipidae</taxon>
        <taxon>Xenopodinae</taxon>
        <taxon>Xenopus</taxon>
        <taxon>Xenopus</taxon>
    </lineage>
</organism>
<proteinExistence type="predicted"/>
<gene>
    <name evidence="1" type="ORF">XELAEV_18045220mg</name>
</gene>
<accession>A0A974C0B2</accession>
<dbReference type="Proteomes" id="UP000694892">
    <property type="component" value="Chromosome 9_10L"/>
</dbReference>
<reference evidence="2" key="1">
    <citation type="journal article" date="2016" name="Nature">
        <title>Genome evolution in the allotetraploid frog Xenopus laevis.</title>
        <authorList>
            <person name="Session A.M."/>
            <person name="Uno Y."/>
            <person name="Kwon T."/>
            <person name="Chapman J.A."/>
            <person name="Toyoda A."/>
            <person name="Takahashi S."/>
            <person name="Fukui A."/>
            <person name="Hikosaka A."/>
            <person name="Suzuki A."/>
            <person name="Kondo M."/>
            <person name="van Heeringen S.J."/>
            <person name="Quigley I."/>
            <person name="Heinz S."/>
            <person name="Ogino H."/>
            <person name="Ochi H."/>
            <person name="Hellsten U."/>
            <person name="Lyons J.B."/>
            <person name="Simakov O."/>
            <person name="Putnam N."/>
            <person name="Stites J."/>
            <person name="Kuroki Y."/>
            <person name="Tanaka T."/>
            <person name="Michiue T."/>
            <person name="Watanabe M."/>
            <person name="Bogdanovic O."/>
            <person name="Lister R."/>
            <person name="Georgiou G."/>
            <person name="Paranjpe S.S."/>
            <person name="van Kruijsbergen I."/>
            <person name="Shu S."/>
            <person name="Carlson J."/>
            <person name="Kinoshita T."/>
            <person name="Ohta Y."/>
            <person name="Mawaribuchi S."/>
            <person name="Jenkins J."/>
            <person name="Grimwood J."/>
            <person name="Schmutz J."/>
            <person name="Mitros T."/>
            <person name="Mozaffari S.V."/>
            <person name="Suzuki Y."/>
            <person name="Haramoto Y."/>
            <person name="Yamamoto T.S."/>
            <person name="Takagi C."/>
            <person name="Heald R."/>
            <person name="Miller K."/>
            <person name="Haudenschild C."/>
            <person name="Kitzman J."/>
            <person name="Nakayama T."/>
            <person name="Izutsu Y."/>
            <person name="Robert J."/>
            <person name="Fortriede J."/>
            <person name="Burns K."/>
            <person name="Lotay V."/>
            <person name="Karimi K."/>
            <person name="Yasuoka Y."/>
            <person name="Dichmann D.S."/>
            <person name="Flajnik M.F."/>
            <person name="Houston D.W."/>
            <person name="Shendure J."/>
            <person name="DuPasquier L."/>
            <person name="Vize P.D."/>
            <person name="Zorn A.M."/>
            <person name="Ito M."/>
            <person name="Marcotte E.M."/>
            <person name="Wallingford J.B."/>
            <person name="Ito Y."/>
            <person name="Asashima M."/>
            <person name="Ueno N."/>
            <person name="Matsuda Y."/>
            <person name="Veenstra G.J."/>
            <person name="Fujiyama A."/>
            <person name="Harland R.M."/>
            <person name="Taira M."/>
            <person name="Rokhsar D.S."/>
        </authorList>
    </citation>
    <scope>NUCLEOTIDE SEQUENCE [LARGE SCALE GENOMIC DNA]</scope>
    <source>
        <strain evidence="2">J</strain>
    </source>
</reference>
<name>A0A974C0B2_XENLA</name>